<sequence>MRITEFRALMVAHFGDLRAPSVARDHVFSALGGRTADEALEAGVPPRQIWNEMCREFDVPHRIRFGLD</sequence>
<evidence type="ECO:0000313" key="1">
    <source>
        <dbReference type="EMBL" id="XCG62467.1"/>
    </source>
</evidence>
<gene>
    <name evidence="1" type="ORF">ABLG96_14570</name>
</gene>
<proteinExistence type="predicted"/>
<dbReference type="RefSeq" id="WP_353648082.1">
    <property type="nucleotide sequence ID" value="NZ_CP159218.1"/>
</dbReference>
<protein>
    <submittedName>
        <fullName evidence="1">DUF3046 domain-containing protein</fullName>
    </submittedName>
</protein>
<organism evidence="1">
    <name type="scientific">Nakamurella sp. A5-74</name>
    <dbReference type="NCBI Taxonomy" id="3158264"/>
    <lineage>
        <taxon>Bacteria</taxon>
        <taxon>Bacillati</taxon>
        <taxon>Actinomycetota</taxon>
        <taxon>Actinomycetes</taxon>
        <taxon>Nakamurellales</taxon>
        <taxon>Nakamurellaceae</taxon>
        <taxon>Nakamurella</taxon>
    </lineage>
</organism>
<dbReference type="InterPro" id="IPR021408">
    <property type="entry name" value="DUF3046"/>
</dbReference>
<reference evidence="1" key="1">
    <citation type="submission" date="2024-05" db="EMBL/GenBank/DDBJ databases">
        <authorList>
            <person name="Cai S.Y."/>
            <person name="Jin L.M."/>
            <person name="Li H.R."/>
        </authorList>
    </citation>
    <scope>NUCLEOTIDE SEQUENCE</scope>
    <source>
        <strain evidence="1">A5-74</strain>
    </source>
</reference>
<name>A0AAU8DNK0_9ACTN</name>
<dbReference type="EMBL" id="CP159218">
    <property type="protein sequence ID" value="XCG62467.1"/>
    <property type="molecule type" value="Genomic_DNA"/>
</dbReference>
<dbReference type="Pfam" id="PF11248">
    <property type="entry name" value="DUF3046"/>
    <property type="match status" value="1"/>
</dbReference>
<accession>A0AAU8DNK0</accession>
<dbReference type="AlphaFoldDB" id="A0AAU8DNK0"/>